<sequence length="218" mass="23636">MSPKTRQFTQRDHDRDSTPKNISSHHPVDDISSSDEQIAKDTYGPTKCTKTDDLKLMNDVKKVSAAEHSSSSEVPAQSSSSSSPGCADNSETIDDSIHAPPNSSSNSSSTLLPPPEDDSDLSLAIPVTSEIFAAAAAPTEALLKKFSQKFMLKNEVDSFFSSDPLYKESSIVGAKDDLHIIICFYSENSLKNSIGSAIADFHDVIFIYMIAMQIAQLK</sequence>
<dbReference type="EMBL" id="QKYT01001001">
    <property type="protein sequence ID" value="RIA80282.1"/>
    <property type="molecule type" value="Genomic_DNA"/>
</dbReference>
<evidence type="ECO:0000313" key="3">
    <source>
        <dbReference type="Proteomes" id="UP000265703"/>
    </source>
</evidence>
<dbReference type="AlphaFoldDB" id="A0A397S463"/>
<dbReference type="Proteomes" id="UP000265703">
    <property type="component" value="Unassembled WGS sequence"/>
</dbReference>
<reference evidence="2 3" key="1">
    <citation type="submission" date="2018-06" db="EMBL/GenBank/DDBJ databases">
        <title>Comparative genomics reveals the genomic features of Rhizophagus irregularis, R. cerebriforme, R. diaphanum and Gigaspora rosea, and their symbiotic lifestyle signature.</title>
        <authorList>
            <person name="Morin E."/>
            <person name="San Clemente H."/>
            <person name="Chen E.C.H."/>
            <person name="De La Providencia I."/>
            <person name="Hainaut M."/>
            <person name="Kuo A."/>
            <person name="Kohler A."/>
            <person name="Murat C."/>
            <person name="Tang N."/>
            <person name="Roy S."/>
            <person name="Loubradou J."/>
            <person name="Henrissat B."/>
            <person name="Grigoriev I.V."/>
            <person name="Corradi N."/>
            <person name="Roux C."/>
            <person name="Martin F.M."/>
        </authorList>
    </citation>
    <scope>NUCLEOTIDE SEQUENCE [LARGE SCALE GENOMIC DNA]</scope>
    <source>
        <strain evidence="2 3">DAOM 227022</strain>
    </source>
</reference>
<keyword evidence="3" id="KW-1185">Reference proteome</keyword>
<protein>
    <submittedName>
        <fullName evidence="2">Uncharacterized protein</fullName>
    </submittedName>
</protein>
<comment type="caution">
    <text evidence="2">The sequence shown here is derived from an EMBL/GenBank/DDBJ whole genome shotgun (WGS) entry which is preliminary data.</text>
</comment>
<feature type="compositionally biased region" description="Basic and acidic residues" evidence="1">
    <location>
        <begin position="49"/>
        <end position="65"/>
    </location>
</feature>
<feature type="compositionally biased region" description="Low complexity" evidence="1">
    <location>
        <begin position="66"/>
        <end position="83"/>
    </location>
</feature>
<feature type="compositionally biased region" description="Basic and acidic residues" evidence="1">
    <location>
        <begin position="9"/>
        <end position="18"/>
    </location>
</feature>
<feature type="region of interest" description="Disordered" evidence="1">
    <location>
        <begin position="1"/>
        <end position="119"/>
    </location>
</feature>
<evidence type="ECO:0000313" key="2">
    <source>
        <dbReference type="EMBL" id="RIA80282.1"/>
    </source>
</evidence>
<organism evidence="2 3">
    <name type="scientific">Glomus cerebriforme</name>
    <dbReference type="NCBI Taxonomy" id="658196"/>
    <lineage>
        <taxon>Eukaryota</taxon>
        <taxon>Fungi</taxon>
        <taxon>Fungi incertae sedis</taxon>
        <taxon>Mucoromycota</taxon>
        <taxon>Glomeromycotina</taxon>
        <taxon>Glomeromycetes</taxon>
        <taxon>Glomerales</taxon>
        <taxon>Glomeraceae</taxon>
        <taxon>Glomus</taxon>
    </lineage>
</organism>
<feature type="compositionally biased region" description="Low complexity" evidence="1">
    <location>
        <begin position="100"/>
        <end position="111"/>
    </location>
</feature>
<name>A0A397S463_9GLOM</name>
<gene>
    <name evidence="2" type="ORF">C1645_838964</name>
</gene>
<accession>A0A397S463</accession>
<evidence type="ECO:0000256" key="1">
    <source>
        <dbReference type="SAM" id="MobiDB-lite"/>
    </source>
</evidence>
<proteinExistence type="predicted"/>